<dbReference type="EC" id="6.2.1.3" evidence="5"/>
<dbReference type="EMBL" id="FWFR01000003">
    <property type="protein sequence ID" value="SLN72752.1"/>
    <property type="molecule type" value="Genomic_DNA"/>
</dbReference>
<organism evidence="5 6">
    <name type="scientific">Oceanibacterium hippocampi</name>
    <dbReference type="NCBI Taxonomy" id="745714"/>
    <lineage>
        <taxon>Bacteria</taxon>
        <taxon>Pseudomonadati</taxon>
        <taxon>Pseudomonadota</taxon>
        <taxon>Alphaproteobacteria</taxon>
        <taxon>Sneathiellales</taxon>
        <taxon>Sneathiellaceae</taxon>
        <taxon>Oceanibacterium</taxon>
    </lineage>
</organism>
<dbReference type="PANTHER" id="PTHR43272">
    <property type="entry name" value="LONG-CHAIN-FATTY-ACID--COA LIGASE"/>
    <property type="match status" value="1"/>
</dbReference>
<dbReference type="AlphaFoldDB" id="A0A1Y5TU42"/>
<reference evidence="5 6" key="1">
    <citation type="submission" date="2017-03" db="EMBL/GenBank/DDBJ databases">
        <authorList>
            <person name="Afonso C.L."/>
            <person name="Miller P.J."/>
            <person name="Scott M.A."/>
            <person name="Spackman E."/>
            <person name="Goraichik I."/>
            <person name="Dimitrov K.M."/>
            <person name="Suarez D.L."/>
            <person name="Swayne D.E."/>
        </authorList>
    </citation>
    <scope>NUCLEOTIDE SEQUENCE [LARGE SCALE GENOMIC DNA]</scope>
    <source>
        <strain evidence="5 6">CECT 7691</strain>
    </source>
</reference>
<dbReference type="Pfam" id="PF00501">
    <property type="entry name" value="AMP-binding"/>
    <property type="match status" value="1"/>
</dbReference>
<proteinExistence type="predicted"/>
<protein>
    <submittedName>
        <fullName evidence="5">Long-chain-fatty-acid--CoA ligase FadD15</fullName>
        <ecNumber evidence="5">6.2.1.3</ecNumber>
    </submittedName>
</protein>
<sequence>MSRLEGAGTGAVTYPPTVIDGCDTVPKLFHQRVVRLGDKIAMREKKFGIWRSITWREYGEHVKHVSLGLVSLGFAPGDVTSVMSENNPEWLYCDLGTLCAGGVTNGVYTTDSAKQVAYLCRDSGTRYFFAENEEFLDKILEARDQIPSLEKIIVFDMEGLRDLDDPMVISFDDLLERGRAYAADHPEVWEQRRDVARPDDLAILIYTSGTTGPPKGAMISHRNLLFQMAALTEIIEFGETDQQLSFLPLCHIAERNFTIFGPIYACSTVNFAEDLDTVPENVREVQPTVFFAVPRIWEKFYSSITLRMHDATAFGRWAYRVAIGIGQEMAAHRIDGTRPPALLRARFWLADQLVLRNVKRMLGLDRTHYLGTGAAPISPDLIRWYLSLGLDMYEVYGQTENTGLATTNFAGNMKLGTVGKAAPGTEVRLSPEGEILLRGPHVFLGYLNQPEKTAETVVDGWLHTGDVGAIDNEGYVKITDRMKDIIITAGGKNITPSEIENQLKFSPYVSDAVVIGDKRKFLSCLVMIDQENVEKYAQDNDIPFTNFASLCNAPAVIELIGQEIERVNGNFAQVEKIKKFRLIEQQLTAEDDELTPTMKLKRKFVNEKYRELIESMYREAA</sequence>
<name>A0A1Y5TU42_9PROT</name>
<dbReference type="PROSITE" id="PS00455">
    <property type="entry name" value="AMP_BINDING"/>
    <property type="match status" value="1"/>
</dbReference>
<keyword evidence="2" id="KW-0276">Fatty acid metabolism</keyword>
<evidence type="ECO:0000256" key="2">
    <source>
        <dbReference type="ARBA" id="ARBA00022832"/>
    </source>
</evidence>
<dbReference type="GO" id="GO:0004467">
    <property type="term" value="F:long-chain fatty acid-CoA ligase activity"/>
    <property type="evidence" value="ECO:0007669"/>
    <property type="project" value="UniProtKB-EC"/>
</dbReference>
<keyword evidence="6" id="KW-1185">Reference proteome</keyword>
<keyword evidence="3" id="KW-0443">Lipid metabolism</keyword>
<dbReference type="RefSeq" id="WP_085884842.1">
    <property type="nucleotide sequence ID" value="NZ_FWFR01000003.1"/>
</dbReference>
<feature type="domain" description="AMP-dependent synthetase/ligase" evidence="4">
    <location>
        <begin position="30"/>
        <end position="447"/>
    </location>
</feature>
<accession>A0A1Y5TU42</accession>
<evidence type="ECO:0000256" key="3">
    <source>
        <dbReference type="ARBA" id="ARBA00023098"/>
    </source>
</evidence>
<keyword evidence="1 5" id="KW-0436">Ligase</keyword>
<dbReference type="OrthoDB" id="9803968at2"/>
<dbReference type="PANTHER" id="PTHR43272:SF32">
    <property type="entry name" value="AMP-DEPENDENT SYNTHETASE_LIGASE DOMAIN-CONTAINING PROTEIN"/>
    <property type="match status" value="1"/>
</dbReference>
<gene>
    <name evidence="5" type="ORF">OCH7691_03506</name>
</gene>
<evidence type="ECO:0000256" key="1">
    <source>
        <dbReference type="ARBA" id="ARBA00022598"/>
    </source>
</evidence>
<dbReference type="Gene3D" id="3.40.50.12780">
    <property type="entry name" value="N-terminal domain of ligase-like"/>
    <property type="match status" value="1"/>
</dbReference>
<evidence type="ECO:0000259" key="4">
    <source>
        <dbReference type="Pfam" id="PF00501"/>
    </source>
</evidence>
<dbReference type="Proteomes" id="UP000193200">
    <property type="component" value="Unassembled WGS sequence"/>
</dbReference>
<dbReference type="InParanoid" id="A0A1Y5TU42"/>
<evidence type="ECO:0000313" key="6">
    <source>
        <dbReference type="Proteomes" id="UP000193200"/>
    </source>
</evidence>
<dbReference type="Pfam" id="PF23562">
    <property type="entry name" value="AMP-binding_C_3"/>
    <property type="match status" value="1"/>
</dbReference>
<dbReference type="GO" id="GO:0016020">
    <property type="term" value="C:membrane"/>
    <property type="evidence" value="ECO:0007669"/>
    <property type="project" value="TreeGrafter"/>
</dbReference>
<evidence type="ECO:0000313" key="5">
    <source>
        <dbReference type="EMBL" id="SLN72752.1"/>
    </source>
</evidence>
<dbReference type="SUPFAM" id="SSF56801">
    <property type="entry name" value="Acetyl-CoA synthetase-like"/>
    <property type="match status" value="1"/>
</dbReference>
<dbReference type="InterPro" id="IPR020845">
    <property type="entry name" value="AMP-binding_CS"/>
</dbReference>
<dbReference type="InterPro" id="IPR000873">
    <property type="entry name" value="AMP-dep_synth/lig_dom"/>
</dbReference>
<dbReference type="InterPro" id="IPR042099">
    <property type="entry name" value="ANL_N_sf"/>
</dbReference>